<feature type="region of interest" description="Disordered" evidence="1">
    <location>
        <begin position="1"/>
        <end position="53"/>
    </location>
</feature>
<feature type="domain" description="YqaJ viral recombinase" evidence="2">
    <location>
        <begin position="64"/>
        <end position="192"/>
    </location>
</feature>
<evidence type="ECO:0000256" key="1">
    <source>
        <dbReference type="SAM" id="MobiDB-lite"/>
    </source>
</evidence>
<evidence type="ECO:0000313" key="4">
    <source>
        <dbReference type="Proteomes" id="UP001595828"/>
    </source>
</evidence>
<organism evidence="3 4">
    <name type="scientific">Novosphingobium tardum</name>
    <dbReference type="NCBI Taxonomy" id="1538021"/>
    <lineage>
        <taxon>Bacteria</taxon>
        <taxon>Pseudomonadati</taxon>
        <taxon>Pseudomonadota</taxon>
        <taxon>Alphaproteobacteria</taxon>
        <taxon>Sphingomonadales</taxon>
        <taxon>Sphingomonadaceae</taxon>
        <taxon>Novosphingobium</taxon>
    </lineage>
</organism>
<dbReference type="InterPro" id="IPR011604">
    <property type="entry name" value="PDDEXK-like_dom_sf"/>
</dbReference>
<protein>
    <submittedName>
        <fullName evidence="3">YqaJ viral recombinase family protein</fullName>
    </submittedName>
</protein>
<reference evidence="4" key="1">
    <citation type="journal article" date="2019" name="Int. J. Syst. Evol. Microbiol.">
        <title>The Global Catalogue of Microorganisms (GCM) 10K type strain sequencing project: providing services to taxonomists for standard genome sequencing and annotation.</title>
        <authorList>
            <consortium name="The Broad Institute Genomics Platform"/>
            <consortium name="The Broad Institute Genome Sequencing Center for Infectious Disease"/>
            <person name="Wu L."/>
            <person name="Ma J."/>
        </authorList>
    </citation>
    <scope>NUCLEOTIDE SEQUENCE [LARGE SCALE GENOMIC DNA]</scope>
    <source>
        <strain evidence="4">CGMCC 1.12989</strain>
    </source>
</reference>
<sequence>MATSSSNSPFPAGLVMDPPRDVGGDDYFGTEESVGSDRDGTQEGNGPWAWPPLASLGLGPAERAARRAGIGGSDANTILSGSDERILQLWREKRGECADEDLSDKLAVMLGCWTEPFNRAWYEKTSGYPVTRVGEVVRCAINPWRSGTLDGFVEPLGAVWEAKHTSGFAKPAEVVERYMPQLQHNMAVAGCQRALLSILFGNGKWECFEIAADWLYQQDLLEAEARFWTCVQSGEPPVAAPAPPPPRPVGVREVCLEGHNLWAASAADWLAHGAAAKAHAAACTTLRGLVEDDVARAFGHGIEARRSKAGAITIRAVGP</sequence>
<dbReference type="InterPro" id="IPR011335">
    <property type="entry name" value="Restrct_endonuc-II-like"/>
</dbReference>
<dbReference type="SUPFAM" id="SSF52980">
    <property type="entry name" value="Restriction endonuclease-like"/>
    <property type="match status" value="1"/>
</dbReference>
<accession>A0ABV8RRX5</accession>
<dbReference type="EMBL" id="JBHSDR010000006">
    <property type="protein sequence ID" value="MFC4296145.1"/>
    <property type="molecule type" value="Genomic_DNA"/>
</dbReference>
<comment type="caution">
    <text evidence="3">The sequence shown here is derived from an EMBL/GenBank/DDBJ whole genome shotgun (WGS) entry which is preliminary data.</text>
</comment>
<dbReference type="Proteomes" id="UP001595828">
    <property type="component" value="Unassembled WGS sequence"/>
</dbReference>
<gene>
    <name evidence="3" type="ORF">ACFO0A_13880</name>
</gene>
<dbReference type="Gene3D" id="3.90.320.10">
    <property type="match status" value="1"/>
</dbReference>
<proteinExistence type="predicted"/>
<dbReference type="Pfam" id="PF09588">
    <property type="entry name" value="YqaJ"/>
    <property type="match status" value="1"/>
</dbReference>
<dbReference type="InterPro" id="IPR019080">
    <property type="entry name" value="YqaJ_viral_recombinase"/>
</dbReference>
<evidence type="ECO:0000313" key="3">
    <source>
        <dbReference type="EMBL" id="MFC4296145.1"/>
    </source>
</evidence>
<evidence type="ECO:0000259" key="2">
    <source>
        <dbReference type="Pfam" id="PF09588"/>
    </source>
</evidence>
<keyword evidence="4" id="KW-1185">Reference proteome</keyword>
<name>A0ABV8RRX5_9SPHN</name>